<evidence type="ECO:0000313" key="2">
    <source>
        <dbReference type="Proteomes" id="UP001060170"/>
    </source>
</evidence>
<evidence type="ECO:0000313" key="1">
    <source>
        <dbReference type="EMBL" id="KAI7951245.1"/>
    </source>
</evidence>
<sequence>AQKSKDIGNKAVGLRSSQLVVHPKLNHGTNIEKTVLGKNYHSKRYSFHRRQSFPLPYRWSEGNGFTSQAIGARKNQLKELELYLLPLLRQQITNLSNHYTAYVLQQLNQWILEIQSEIATTTNQIEDTLNQLCCKESNASPHNEEDQDRKEFKYFRTVGLDDQWKYDACSSKDDSDPIYRFIAFESNQQTAPPYQSHHSQLLRHILLVLKLSKLFFTKLSDRAINNNHDLLESSFTRINSKHLTKLLNLYSMVHYCIHEIADIIAHRNYAFPSIGQKIESLKTCFETPLSLVSNHFLPMIKARSDGLSAQDYYQDWLVTWSVQYNLAIQHFKDAFQSSSSDHS</sequence>
<reference evidence="1 2" key="3">
    <citation type="journal article" date="2022" name="Microbiol. Spectr.">
        <title>Folding features and dynamics of 3D genome architecture in plant fungal pathogens.</title>
        <authorList>
            <person name="Xia C."/>
        </authorList>
    </citation>
    <scope>NUCLEOTIDE SEQUENCE [LARGE SCALE GENOMIC DNA]</scope>
    <source>
        <strain evidence="1 2">93-210</strain>
    </source>
</reference>
<feature type="non-terminal residue" evidence="1">
    <location>
        <position position="1"/>
    </location>
</feature>
<name>A0ACC0EDR9_9BASI</name>
<reference evidence="2" key="1">
    <citation type="journal article" date="2018" name="BMC Genomics">
        <title>Genomic insights into host adaptation between the wheat stripe rust pathogen (Puccinia striiformis f. sp. tritici) and the barley stripe rust pathogen (Puccinia striiformis f. sp. hordei).</title>
        <authorList>
            <person name="Xia C."/>
            <person name="Wang M."/>
            <person name="Yin C."/>
            <person name="Cornejo O.E."/>
            <person name="Hulbert S.H."/>
            <person name="Chen X."/>
        </authorList>
    </citation>
    <scope>NUCLEOTIDE SEQUENCE [LARGE SCALE GENOMIC DNA]</scope>
    <source>
        <strain evidence="2">93-210</strain>
    </source>
</reference>
<comment type="caution">
    <text evidence="1">The sequence shown here is derived from an EMBL/GenBank/DDBJ whole genome shotgun (WGS) entry which is preliminary data.</text>
</comment>
<keyword evidence="2" id="KW-1185">Reference proteome</keyword>
<organism evidence="1 2">
    <name type="scientific">Puccinia striiformis f. sp. tritici</name>
    <dbReference type="NCBI Taxonomy" id="168172"/>
    <lineage>
        <taxon>Eukaryota</taxon>
        <taxon>Fungi</taxon>
        <taxon>Dikarya</taxon>
        <taxon>Basidiomycota</taxon>
        <taxon>Pucciniomycotina</taxon>
        <taxon>Pucciniomycetes</taxon>
        <taxon>Pucciniales</taxon>
        <taxon>Pucciniaceae</taxon>
        <taxon>Puccinia</taxon>
    </lineage>
</organism>
<accession>A0ACC0EDR9</accession>
<dbReference type="EMBL" id="CM045871">
    <property type="protein sequence ID" value="KAI7951245.1"/>
    <property type="molecule type" value="Genomic_DNA"/>
</dbReference>
<dbReference type="Proteomes" id="UP001060170">
    <property type="component" value="Chromosome 7"/>
</dbReference>
<protein>
    <submittedName>
        <fullName evidence="1">Uncharacterized protein</fullName>
    </submittedName>
</protein>
<gene>
    <name evidence="1" type="ORF">MJO28_006929</name>
</gene>
<proteinExistence type="predicted"/>
<reference evidence="2" key="2">
    <citation type="journal article" date="2018" name="Mol. Plant Microbe Interact.">
        <title>Genome sequence resources for the wheat stripe rust pathogen (Puccinia striiformis f. sp. tritici) and the barley stripe rust pathogen (Puccinia striiformis f. sp. hordei).</title>
        <authorList>
            <person name="Xia C."/>
            <person name="Wang M."/>
            <person name="Yin C."/>
            <person name="Cornejo O.E."/>
            <person name="Hulbert S.H."/>
            <person name="Chen X."/>
        </authorList>
    </citation>
    <scope>NUCLEOTIDE SEQUENCE [LARGE SCALE GENOMIC DNA]</scope>
    <source>
        <strain evidence="2">93-210</strain>
    </source>
</reference>